<feature type="compositionally biased region" description="Low complexity" evidence="1">
    <location>
        <begin position="69"/>
        <end position="95"/>
    </location>
</feature>
<feature type="compositionally biased region" description="Pro residues" evidence="1">
    <location>
        <begin position="35"/>
        <end position="48"/>
    </location>
</feature>
<dbReference type="AlphaFoldDB" id="W7ICY8"/>
<gene>
    <name evidence="2" type="ORF">UO65_6285</name>
</gene>
<organism evidence="2 3">
    <name type="scientific">Actinokineospora spheciospongiae</name>
    <dbReference type="NCBI Taxonomy" id="909613"/>
    <lineage>
        <taxon>Bacteria</taxon>
        <taxon>Bacillati</taxon>
        <taxon>Actinomycetota</taxon>
        <taxon>Actinomycetes</taxon>
        <taxon>Pseudonocardiales</taxon>
        <taxon>Pseudonocardiaceae</taxon>
        <taxon>Actinokineospora</taxon>
    </lineage>
</organism>
<feature type="region of interest" description="Disordered" evidence="1">
    <location>
        <begin position="1"/>
        <end position="97"/>
    </location>
</feature>
<name>W7ICY8_9PSEU</name>
<evidence type="ECO:0000256" key="1">
    <source>
        <dbReference type="SAM" id="MobiDB-lite"/>
    </source>
</evidence>
<evidence type="ECO:0000313" key="2">
    <source>
        <dbReference type="EMBL" id="EWC58393.1"/>
    </source>
</evidence>
<feature type="compositionally biased region" description="Basic residues" evidence="1">
    <location>
        <begin position="1"/>
        <end position="10"/>
    </location>
</feature>
<reference evidence="2 3" key="1">
    <citation type="journal article" date="2014" name="Genome Announc.">
        <title>Draft Genome Sequence of the Antitrypanosomally Active Sponge-Associated Bacterium Actinokineospora sp. Strain EG49.</title>
        <authorList>
            <person name="Harjes J."/>
            <person name="Ryu T."/>
            <person name="Abdelmohsen U.R."/>
            <person name="Moitinho-Silva L."/>
            <person name="Horn H."/>
            <person name="Ravasi T."/>
            <person name="Hentschel U."/>
        </authorList>
    </citation>
    <scope>NUCLEOTIDE SEQUENCE [LARGE SCALE GENOMIC DNA]</scope>
    <source>
        <strain evidence="2 3">EG49</strain>
    </source>
</reference>
<evidence type="ECO:0000313" key="3">
    <source>
        <dbReference type="Proteomes" id="UP000019277"/>
    </source>
</evidence>
<keyword evidence="3" id="KW-1185">Reference proteome</keyword>
<comment type="caution">
    <text evidence="2">The sequence shown here is derived from an EMBL/GenBank/DDBJ whole genome shotgun (WGS) entry which is preliminary data.</text>
</comment>
<dbReference type="EMBL" id="AYXG01000241">
    <property type="protein sequence ID" value="EWC58393.1"/>
    <property type="molecule type" value="Genomic_DNA"/>
</dbReference>
<proteinExistence type="predicted"/>
<protein>
    <submittedName>
        <fullName evidence="2">Uncharacterized protein</fullName>
    </submittedName>
</protein>
<sequence length="141" mass="14587">MQRAPRRRHGPVVSERPQHPQPPWVDHSPPASTLTPPPRLHCLAPPPRLLGSAAPRHHLGSAISAPQLRAAASAPREPRSPRSTPSRATPSTTPTLPRGFAALEAILPAGMCGWGVVDLACGQLAGGVVARVGGVGATGRC</sequence>
<accession>W7ICY8</accession>
<dbReference type="Proteomes" id="UP000019277">
    <property type="component" value="Unassembled WGS sequence"/>
</dbReference>